<evidence type="ECO:0000256" key="7">
    <source>
        <dbReference type="ARBA" id="ARBA00023054"/>
    </source>
</evidence>
<keyword evidence="12" id="KW-1071">Ligand-gated ion channel</keyword>
<keyword evidence="5 15" id="KW-0812">Transmembrane</keyword>
<dbReference type="PANTHER" id="PTHR42643">
    <property type="entry name" value="IONOTROPIC RECEPTOR 20A-RELATED"/>
    <property type="match status" value="1"/>
</dbReference>
<reference evidence="19" key="1">
    <citation type="submission" date="2023-10" db="EMBL/GenBank/DDBJ databases">
        <title>Genome assemblies of two species of porcelain crab, Petrolisthes cinctipes and Petrolisthes manimaculis (Anomura: Porcellanidae).</title>
        <authorList>
            <person name="Angst P."/>
        </authorList>
    </citation>
    <scope>NUCLEOTIDE SEQUENCE</scope>
    <source>
        <strain evidence="19">PB745_01</strain>
        <tissue evidence="19">Gill</tissue>
    </source>
</reference>
<dbReference type="InterPro" id="IPR052192">
    <property type="entry name" value="Insect_Ionotropic_Sensory_Rcpt"/>
</dbReference>
<feature type="transmembrane region" description="Helical" evidence="15">
    <location>
        <begin position="410"/>
        <end position="427"/>
    </location>
</feature>
<feature type="transmembrane region" description="Helical" evidence="15">
    <location>
        <begin position="376"/>
        <end position="398"/>
    </location>
</feature>
<evidence type="ECO:0000256" key="6">
    <source>
        <dbReference type="ARBA" id="ARBA00022989"/>
    </source>
</evidence>
<feature type="chain" id="PRO_5042156273" evidence="16">
    <location>
        <begin position="27"/>
        <end position="694"/>
    </location>
</feature>
<dbReference type="Pfam" id="PF00060">
    <property type="entry name" value="Lig_chan"/>
    <property type="match status" value="1"/>
</dbReference>
<sequence length="694" mass="76863">MARGVPFCVLVLVVLTLVCGPGGALALLLHTSQTAIRFLTAYIANSDFSRVNMFVPAKAAAAEDDDEGVIVPVELLLRLSSSVKPCSVGIHRLNNSSQVLETTRITATASRVLSVIFLHTSHHLRIFYDVCEAGGVVEQYPWLVLGDHSLIVSLRSLKPRLPLDNLVMFATLAAAAPNSTTTNNNNNNINNTSSISNINEVNVYEMYAVTPDSSNYTLKRLGTWRGEARVTLPREDWSERRTNLTGLHLRCTTMAQAPFIYLSEPGPDLSVEVTGGYAKDVWDMLQEYHGFTYECRVPGDRSFGTLVDGKWSGLVGDIVEGRADVALTSLDHNTARASVVSFTAGLREVGYRLVARRPGLMDQTWTSFTSELMPDAWLGTLAFVVMAPPCLVFCARYSPFETQAVTLKDAYILAIGAFAIQGSWLEVRSVSTRIVFLTIFVTTLVVYAHYTSALVSLLTVTSTSNGFNSLQELLDDRSYKFGFQAGTFLEEEFKRAQHTVFSDVWEELVLSDPNNLVDSSQAGIKKVANERYVFMIEENQFRSLFADMCQVQLLKTSYFNTHTGFALASNSPLKKMFDNQLIRMRDGGILSRAWQSWQPPPALCTAPRMVAINFQHIITAFLLLLLGVALAAVLIPCERLHWNVVGRRKVLRSQKKQDTTPQPPSLTVRHGTSTSSPFLYPPLVSSTSLFHTPY</sequence>
<evidence type="ECO:0000256" key="5">
    <source>
        <dbReference type="ARBA" id="ARBA00022692"/>
    </source>
</evidence>
<evidence type="ECO:0000256" key="2">
    <source>
        <dbReference type="ARBA" id="ARBA00008685"/>
    </source>
</evidence>
<evidence type="ECO:0000259" key="17">
    <source>
        <dbReference type="SMART" id="SM00079"/>
    </source>
</evidence>
<dbReference type="EMBL" id="JAWQEG010000634">
    <property type="protein sequence ID" value="KAK3887372.1"/>
    <property type="molecule type" value="Genomic_DNA"/>
</dbReference>
<feature type="transmembrane region" description="Helical" evidence="15">
    <location>
        <begin position="617"/>
        <end position="635"/>
    </location>
</feature>
<feature type="transmembrane region" description="Helical" evidence="15">
    <location>
        <begin position="433"/>
        <end position="460"/>
    </location>
</feature>
<dbReference type="AlphaFoldDB" id="A0AAE1G952"/>
<dbReference type="Pfam" id="PF10613">
    <property type="entry name" value="Lig_chan-Glu_bd"/>
    <property type="match status" value="1"/>
</dbReference>
<keyword evidence="20" id="KW-1185">Reference proteome</keyword>
<dbReference type="PANTHER" id="PTHR42643:SF24">
    <property type="entry name" value="IONOTROPIC RECEPTOR 60A"/>
    <property type="match status" value="1"/>
</dbReference>
<evidence type="ECO:0000256" key="12">
    <source>
        <dbReference type="ARBA" id="ARBA00023286"/>
    </source>
</evidence>
<dbReference type="InterPro" id="IPR019594">
    <property type="entry name" value="Glu/Gly-bd"/>
</dbReference>
<gene>
    <name evidence="19" type="ORF">Pcinc_008490</name>
</gene>
<evidence type="ECO:0000256" key="15">
    <source>
        <dbReference type="SAM" id="Phobius"/>
    </source>
</evidence>
<dbReference type="Gene3D" id="3.40.190.10">
    <property type="entry name" value="Periplasmic binding protein-like II"/>
    <property type="match status" value="2"/>
</dbReference>
<evidence type="ECO:0000256" key="4">
    <source>
        <dbReference type="ARBA" id="ARBA00022475"/>
    </source>
</evidence>
<evidence type="ECO:0000259" key="18">
    <source>
        <dbReference type="SMART" id="SM00918"/>
    </source>
</evidence>
<evidence type="ECO:0000256" key="9">
    <source>
        <dbReference type="ARBA" id="ARBA00023136"/>
    </source>
</evidence>
<dbReference type="GO" id="GO:0050906">
    <property type="term" value="P:detection of stimulus involved in sensory perception"/>
    <property type="evidence" value="ECO:0007669"/>
    <property type="project" value="UniProtKB-ARBA"/>
</dbReference>
<comment type="similarity">
    <text evidence="2">Belongs to the glutamate-gated ion channel (TC 1.A.10.1) family.</text>
</comment>
<keyword evidence="16" id="KW-0732">Signal</keyword>
<dbReference type="GO" id="GO:0015276">
    <property type="term" value="F:ligand-gated monoatomic ion channel activity"/>
    <property type="evidence" value="ECO:0007669"/>
    <property type="project" value="InterPro"/>
</dbReference>
<accession>A0AAE1G952</accession>
<dbReference type="GO" id="GO:0005886">
    <property type="term" value="C:plasma membrane"/>
    <property type="evidence" value="ECO:0007669"/>
    <property type="project" value="UniProtKB-SubCell"/>
</dbReference>
<keyword evidence="3" id="KW-0813">Transport</keyword>
<dbReference type="InterPro" id="IPR001320">
    <property type="entry name" value="Iontro_rcpt_C"/>
</dbReference>
<comment type="caution">
    <text evidence="19">The sequence shown here is derived from an EMBL/GenBank/DDBJ whole genome shotgun (WGS) entry which is preliminary data.</text>
</comment>
<keyword evidence="4" id="KW-1003">Cell membrane</keyword>
<dbReference type="SMART" id="SM00079">
    <property type="entry name" value="PBPe"/>
    <property type="match status" value="1"/>
</dbReference>
<evidence type="ECO:0000256" key="16">
    <source>
        <dbReference type="SAM" id="SignalP"/>
    </source>
</evidence>
<name>A0AAE1G952_PETCI</name>
<organism evidence="19 20">
    <name type="scientific">Petrolisthes cinctipes</name>
    <name type="common">Flat porcelain crab</name>
    <dbReference type="NCBI Taxonomy" id="88211"/>
    <lineage>
        <taxon>Eukaryota</taxon>
        <taxon>Metazoa</taxon>
        <taxon>Ecdysozoa</taxon>
        <taxon>Arthropoda</taxon>
        <taxon>Crustacea</taxon>
        <taxon>Multicrustacea</taxon>
        <taxon>Malacostraca</taxon>
        <taxon>Eumalacostraca</taxon>
        <taxon>Eucarida</taxon>
        <taxon>Decapoda</taxon>
        <taxon>Pleocyemata</taxon>
        <taxon>Anomura</taxon>
        <taxon>Galatheoidea</taxon>
        <taxon>Porcellanidae</taxon>
        <taxon>Petrolisthes</taxon>
    </lineage>
</organism>
<dbReference type="SMART" id="SM00918">
    <property type="entry name" value="Lig_chan-Glu_bd"/>
    <property type="match status" value="1"/>
</dbReference>
<feature type="domain" description="Ionotropic glutamate receptor L-glutamate and glycine-binding" evidence="18">
    <location>
        <begin position="258"/>
        <end position="320"/>
    </location>
</feature>
<evidence type="ECO:0000256" key="14">
    <source>
        <dbReference type="SAM" id="MobiDB-lite"/>
    </source>
</evidence>
<keyword evidence="6 15" id="KW-1133">Transmembrane helix</keyword>
<proteinExistence type="inferred from homology"/>
<protein>
    <submittedName>
        <fullName evidence="19">Uncharacterized protein</fullName>
    </submittedName>
</protein>
<evidence type="ECO:0000256" key="11">
    <source>
        <dbReference type="ARBA" id="ARBA00023180"/>
    </source>
</evidence>
<keyword evidence="9 15" id="KW-0472">Membrane</keyword>
<evidence type="ECO:0000256" key="8">
    <source>
        <dbReference type="ARBA" id="ARBA00023065"/>
    </source>
</evidence>
<keyword evidence="13" id="KW-0407">Ion channel</keyword>
<evidence type="ECO:0000256" key="13">
    <source>
        <dbReference type="ARBA" id="ARBA00023303"/>
    </source>
</evidence>
<comment type="subcellular location">
    <subcellularLocation>
        <location evidence="1">Cell membrane</location>
        <topology evidence="1">Multi-pass membrane protein</topology>
    </subcellularLocation>
</comment>
<keyword evidence="10" id="KW-0675">Receptor</keyword>
<evidence type="ECO:0000256" key="1">
    <source>
        <dbReference type="ARBA" id="ARBA00004651"/>
    </source>
</evidence>
<evidence type="ECO:0000313" key="20">
    <source>
        <dbReference type="Proteomes" id="UP001286313"/>
    </source>
</evidence>
<dbReference type="FunFam" id="3.40.190.10:FF:000078">
    <property type="entry name" value="glutamate receptor ionotropic, NMDA 3B"/>
    <property type="match status" value="1"/>
</dbReference>
<keyword evidence="11" id="KW-0325">Glycoprotein</keyword>
<feature type="domain" description="Ionotropic glutamate receptor C-terminal" evidence="17">
    <location>
        <begin position="248"/>
        <end position="600"/>
    </location>
</feature>
<dbReference type="GO" id="GO:0043226">
    <property type="term" value="C:organelle"/>
    <property type="evidence" value="ECO:0007669"/>
    <property type="project" value="UniProtKB-ARBA"/>
</dbReference>
<evidence type="ECO:0000313" key="19">
    <source>
        <dbReference type="EMBL" id="KAK3887372.1"/>
    </source>
</evidence>
<keyword evidence="8" id="KW-0406">Ion transport</keyword>
<feature type="region of interest" description="Disordered" evidence="14">
    <location>
        <begin position="651"/>
        <end position="673"/>
    </location>
</feature>
<feature type="signal peptide" evidence="16">
    <location>
        <begin position="1"/>
        <end position="26"/>
    </location>
</feature>
<evidence type="ECO:0000256" key="10">
    <source>
        <dbReference type="ARBA" id="ARBA00023170"/>
    </source>
</evidence>
<dbReference type="SUPFAM" id="SSF53850">
    <property type="entry name" value="Periplasmic binding protein-like II"/>
    <property type="match status" value="1"/>
</dbReference>
<dbReference type="Proteomes" id="UP001286313">
    <property type="component" value="Unassembled WGS sequence"/>
</dbReference>
<keyword evidence="7" id="KW-0175">Coiled coil</keyword>
<evidence type="ECO:0000256" key="3">
    <source>
        <dbReference type="ARBA" id="ARBA00022448"/>
    </source>
</evidence>